<protein>
    <submittedName>
        <fullName evidence="1">Uncharacterized protein</fullName>
    </submittedName>
</protein>
<sequence length="83" mass="9315">MVSDIRPTRLVQSRPLRGIIMDFDIECPECGTAVNVTLQDVGQRRTVRCRRGHSIKLEDQGGGARKAQKALDDLDRAIKRLGR</sequence>
<proteinExistence type="predicted"/>
<keyword evidence="2" id="KW-1185">Reference proteome</keyword>
<organism evidence="1 2">
    <name type="scientific">Propioniciclava sinopodophylli</name>
    <dbReference type="NCBI Taxonomy" id="1837344"/>
    <lineage>
        <taxon>Bacteria</taxon>
        <taxon>Bacillati</taxon>
        <taxon>Actinomycetota</taxon>
        <taxon>Actinomycetes</taxon>
        <taxon>Propionibacteriales</taxon>
        <taxon>Propionibacteriaceae</taxon>
        <taxon>Propioniciclava</taxon>
    </lineage>
</organism>
<dbReference type="NCBIfam" id="TIGR02098">
    <property type="entry name" value="MJ0042_CXXC"/>
    <property type="match status" value="1"/>
</dbReference>
<comment type="caution">
    <text evidence="1">The sequence shown here is derived from an EMBL/GenBank/DDBJ whole genome shotgun (WGS) entry which is preliminary data.</text>
</comment>
<dbReference type="AlphaFoldDB" id="A0A4Q9KAK7"/>
<dbReference type="Proteomes" id="UP000292373">
    <property type="component" value="Unassembled WGS sequence"/>
</dbReference>
<evidence type="ECO:0000313" key="2">
    <source>
        <dbReference type="Proteomes" id="UP000292373"/>
    </source>
</evidence>
<dbReference type="InterPro" id="IPR011723">
    <property type="entry name" value="Znf/thioredoxin_put"/>
</dbReference>
<dbReference type="EMBL" id="SDMQ01000023">
    <property type="protein sequence ID" value="TBT82507.1"/>
    <property type="molecule type" value="Genomic_DNA"/>
</dbReference>
<reference evidence="1 2" key="1">
    <citation type="submission" date="2019-01" db="EMBL/GenBank/DDBJ databases">
        <title>Lactibacter flavus gen. nov., sp. nov., a novel bacterium of the family Propionibacteriaceae isolated from raw milk and dairy products.</title>
        <authorList>
            <person name="Huptas C."/>
            <person name="Wenning M."/>
            <person name="Breitenwieser F."/>
            <person name="Doll E."/>
            <person name="Von Neubeck M."/>
            <person name="Busse H.-J."/>
            <person name="Scherer S."/>
        </authorList>
    </citation>
    <scope>NUCLEOTIDE SEQUENCE [LARGE SCALE GENOMIC DNA]</scope>
    <source>
        <strain evidence="1 2">KCTC 33808</strain>
    </source>
</reference>
<gene>
    <name evidence="1" type="ORF">ET989_14445</name>
</gene>
<evidence type="ECO:0000313" key="1">
    <source>
        <dbReference type="EMBL" id="TBT82507.1"/>
    </source>
</evidence>
<name>A0A4Q9KAK7_9ACTN</name>
<dbReference type="OrthoDB" id="5196024at2"/>
<accession>A0A4Q9KAK7</accession>